<comment type="caution">
    <text evidence="1">The sequence shown here is derived from an EMBL/GenBank/DDBJ whole genome shotgun (WGS) entry which is preliminary data.</text>
</comment>
<reference evidence="1" key="1">
    <citation type="submission" date="2022-10" db="EMBL/GenBank/DDBJ databases">
        <title>Complete Genome of Trichothecium roseum strain YXFP-22015, a Plant Pathogen Isolated from Citrus.</title>
        <authorList>
            <person name="Wang Y."/>
            <person name="Zhu L."/>
        </authorList>
    </citation>
    <scope>NUCLEOTIDE SEQUENCE</scope>
    <source>
        <strain evidence="1">YXFP-22015</strain>
    </source>
</reference>
<name>A0ACC0V8E8_9HYPO</name>
<organism evidence="1 2">
    <name type="scientific">Trichothecium roseum</name>
    <dbReference type="NCBI Taxonomy" id="47278"/>
    <lineage>
        <taxon>Eukaryota</taxon>
        <taxon>Fungi</taxon>
        <taxon>Dikarya</taxon>
        <taxon>Ascomycota</taxon>
        <taxon>Pezizomycotina</taxon>
        <taxon>Sordariomycetes</taxon>
        <taxon>Hypocreomycetidae</taxon>
        <taxon>Hypocreales</taxon>
        <taxon>Hypocreales incertae sedis</taxon>
        <taxon>Trichothecium</taxon>
    </lineage>
</organism>
<protein>
    <submittedName>
        <fullName evidence="1">Uncharacterized protein</fullName>
    </submittedName>
</protein>
<dbReference type="Proteomes" id="UP001163324">
    <property type="component" value="Chromosome 2"/>
</dbReference>
<sequence length="633" mass="69297">MDITNFVVQGRNKALLYDDYSTYHSQLNKRLLSSRKKLGITTKKNGKFQKRDPAGAEDISQNHEYVYLALLTSERAWAHAQSIKSAHVAKRNGIAGRTRSHVVSRLVKAARNADVLVEALAQSEAAGASSTDILEAKAYAAMIHASAYFEKQTWQLCLQSYSVARVIYNALATAIKGDIFKDLLAETIDPSIRFAAYQLKTPRTIPIPVIARKAFPENDEALVQEINKIDPNAFTGSDGDSVAAAEENAPQTLTWRSREVKIEDAQIAATWGTVHGARDRLAEKFTNTPGMSPNEAAGAYDEILTATQEAVDATKQTIDELRAERVPQGDSRMQSLQITRTAVNYEMVSWRIGRNRVLTGVNDGASESYNTPRKPRKAKSDKAEEERAPAEYSKELPTGKRLAKLKEKAALYDGTLQNLDTIKELPGVAADEELSSKLEAFTKYFQALMALAIARSHAIIGNVANALALIDHAFKLSQSSASELPKTSDPVSGPLNVDVSAEAIEFLTNLLNGELQRHRAIVHIDQLRKANEKSDLPSSAKTPLIERLHEYPRNGVDLANIVEFPPKMALIPIKPNFLDVAWNYIVYPGKEPQTPVAQPAASAAAATGDAAQSAAAGEAEKPQQKRGWFGFGR</sequence>
<dbReference type="EMBL" id="CM047941">
    <property type="protein sequence ID" value="KAI9902682.1"/>
    <property type="molecule type" value="Genomic_DNA"/>
</dbReference>
<evidence type="ECO:0000313" key="1">
    <source>
        <dbReference type="EMBL" id="KAI9902682.1"/>
    </source>
</evidence>
<keyword evidence="2" id="KW-1185">Reference proteome</keyword>
<evidence type="ECO:0000313" key="2">
    <source>
        <dbReference type="Proteomes" id="UP001163324"/>
    </source>
</evidence>
<accession>A0ACC0V8E8</accession>
<proteinExistence type="predicted"/>
<gene>
    <name evidence="1" type="ORF">N3K66_002034</name>
</gene>